<dbReference type="PANTHER" id="PTHR47424:SF3">
    <property type="entry name" value="REGULATORY PROTEIN GAL4"/>
    <property type="match status" value="1"/>
</dbReference>
<dbReference type="AlphaFoldDB" id="A0A8H5Y1K1"/>
<gene>
    <name evidence="6" type="ORF">FMUND_13093</name>
</gene>
<dbReference type="Proteomes" id="UP000544331">
    <property type="component" value="Unassembled WGS sequence"/>
</dbReference>
<name>A0A8H5Y1K1_9HYPO</name>
<dbReference type="InterPro" id="IPR007219">
    <property type="entry name" value="XnlR_reg_dom"/>
</dbReference>
<feature type="domain" description="Xylanolytic transcriptional activator regulatory" evidence="5">
    <location>
        <begin position="256"/>
        <end position="329"/>
    </location>
</feature>
<dbReference type="PANTHER" id="PTHR47424">
    <property type="entry name" value="REGULATORY PROTEIN GAL4"/>
    <property type="match status" value="1"/>
</dbReference>
<dbReference type="EMBL" id="JAAOAN010000578">
    <property type="protein sequence ID" value="KAF5703217.1"/>
    <property type="molecule type" value="Genomic_DNA"/>
</dbReference>
<keyword evidence="4" id="KW-0539">Nucleus</keyword>
<dbReference type="GO" id="GO:0005634">
    <property type="term" value="C:nucleus"/>
    <property type="evidence" value="ECO:0007669"/>
    <property type="project" value="TreeGrafter"/>
</dbReference>
<proteinExistence type="predicted"/>
<keyword evidence="7" id="KW-1185">Reference proteome</keyword>
<dbReference type="GO" id="GO:0000981">
    <property type="term" value="F:DNA-binding transcription factor activity, RNA polymerase II-specific"/>
    <property type="evidence" value="ECO:0007669"/>
    <property type="project" value="TreeGrafter"/>
</dbReference>
<evidence type="ECO:0000313" key="7">
    <source>
        <dbReference type="Proteomes" id="UP000544331"/>
    </source>
</evidence>
<accession>A0A8H5Y1K1</accession>
<keyword evidence="2" id="KW-0238">DNA-binding</keyword>
<evidence type="ECO:0000256" key="1">
    <source>
        <dbReference type="ARBA" id="ARBA00023015"/>
    </source>
</evidence>
<evidence type="ECO:0000256" key="2">
    <source>
        <dbReference type="ARBA" id="ARBA00023125"/>
    </source>
</evidence>
<dbReference type="OrthoDB" id="3364175at2759"/>
<dbReference type="SMART" id="SM00906">
    <property type="entry name" value="Fungal_trans"/>
    <property type="match status" value="1"/>
</dbReference>
<protein>
    <recommendedName>
        <fullName evidence="5">Xylanolytic transcriptional activator regulatory domain-containing protein</fullName>
    </recommendedName>
</protein>
<evidence type="ECO:0000313" key="6">
    <source>
        <dbReference type="EMBL" id="KAF5703217.1"/>
    </source>
</evidence>
<evidence type="ECO:0000259" key="5">
    <source>
        <dbReference type="SMART" id="SM00906"/>
    </source>
</evidence>
<reference evidence="6 7" key="1">
    <citation type="submission" date="2020-05" db="EMBL/GenBank/DDBJ databases">
        <title>Identification and distribution of gene clusters putatively required for synthesis of sphingolipid metabolism inhibitors in phylogenetically diverse species of the filamentous fungus Fusarium.</title>
        <authorList>
            <person name="Kim H.-S."/>
            <person name="Busman M."/>
            <person name="Brown D.W."/>
            <person name="Divon H."/>
            <person name="Uhlig S."/>
            <person name="Proctor R.H."/>
        </authorList>
    </citation>
    <scope>NUCLEOTIDE SEQUENCE [LARGE SCALE GENOMIC DNA]</scope>
    <source>
        <strain evidence="6 7">NRRL 66235</strain>
    </source>
</reference>
<dbReference type="CDD" id="cd12148">
    <property type="entry name" value="fungal_TF_MHR"/>
    <property type="match status" value="1"/>
</dbReference>
<keyword evidence="3" id="KW-0804">Transcription</keyword>
<keyword evidence="1" id="KW-0805">Transcription regulation</keyword>
<evidence type="ECO:0000256" key="3">
    <source>
        <dbReference type="ARBA" id="ARBA00023163"/>
    </source>
</evidence>
<dbReference type="GO" id="GO:0008270">
    <property type="term" value="F:zinc ion binding"/>
    <property type="evidence" value="ECO:0007669"/>
    <property type="project" value="InterPro"/>
</dbReference>
<dbReference type="GO" id="GO:0000978">
    <property type="term" value="F:RNA polymerase II cis-regulatory region sequence-specific DNA binding"/>
    <property type="evidence" value="ECO:0007669"/>
    <property type="project" value="TreeGrafter"/>
</dbReference>
<dbReference type="InterPro" id="IPR051127">
    <property type="entry name" value="Fungal_SecMet_Regulators"/>
</dbReference>
<dbReference type="GO" id="GO:0006351">
    <property type="term" value="P:DNA-templated transcription"/>
    <property type="evidence" value="ECO:0007669"/>
    <property type="project" value="InterPro"/>
</dbReference>
<organism evidence="6 7">
    <name type="scientific">Fusarium mundagurra</name>
    <dbReference type="NCBI Taxonomy" id="1567541"/>
    <lineage>
        <taxon>Eukaryota</taxon>
        <taxon>Fungi</taxon>
        <taxon>Dikarya</taxon>
        <taxon>Ascomycota</taxon>
        <taxon>Pezizomycotina</taxon>
        <taxon>Sordariomycetes</taxon>
        <taxon>Hypocreomycetidae</taxon>
        <taxon>Hypocreales</taxon>
        <taxon>Nectriaceae</taxon>
        <taxon>Fusarium</taxon>
        <taxon>Fusarium fujikuroi species complex</taxon>
    </lineage>
</organism>
<comment type="caution">
    <text evidence="6">The sequence shown here is derived from an EMBL/GenBank/DDBJ whole genome shotgun (WGS) entry which is preliminary data.</text>
</comment>
<dbReference type="GO" id="GO:0000435">
    <property type="term" value="P:positive regulation of transcription from RNA polymerase II promoter by galactose"/>
    <property type="evidence" value="ECO:0007669"/>
    <property type="project" value="TreeGrafter"/>
</dbReference>
<dbReference type="Pfam" id="PF04082">
    <property type="entry name" value="Fungal_trans"/>
    <property type="match status" value="1"/>
</dbReference>
<evidence type="ECO:0000256" key="4">
    <source>
        <dbReference type="ARBA" id="ARBA00023242"/>
    </source>
</evidence>
<sequence length="1249" mass="141298">MEMSPHNIRLNLVEGTLKPSGSSRQDVTLPLHHQPGNVVVNIDEIPENGAGQSMTDGMAVSFVDEQDCGFFGPSSNIALMRHILRAVDTKRTQHVNQTSLTPASEYSAYEGGLVNTLNAFPAVSSEPQKAGANLLPPDEVMQRLIRAYFDNTGLLFPYIHEQEFLDIYERFRASGFRGNVRRTWLGLLNMILAMATCTSCWEDSGSETTFEESDVYYRRAQELCHTQMFRGTTLETVQYLLLTSQYLQGTHKSVHTWTIHGLAVKAAMSIGLHSRDIASKFTPLQQEIRKRTWFGCILLDRSLSLTFGRPCAIPEEYIRLDLPKTLPVPMSTSDEVHKMSTAFYNASITLYRIMGRIIGSLYGSNLGCEDQSSDTATMTSMIQFGQELSDWQSSLPQHLGLRSVDNMPDNTEENIQDPLREKFRIILTLRYLNVQLLLHRPIFIRSLGTLLREAKTPYRHAGSINSMHANFDRVFVQVAENIIDIIYTILTRPDHGRHLIGAWWFTLYYAFSAALAIFGSLLISLGAEAGNAGRLESAKRYLGKTCEALLKLSDNNTLVLRCVRFVQQLLRIVSAWDASTTTQADLNNESLGPYLTAEGGPINFDMESDLLSTMPTWETSTLGFGDELELGHFFASDSQRWFEQTQCLDPETDYELMWRLMSCYRSNDFMNNMIYALTFPNFIITTHGCETVWRSDGGKVVKRGAQRVEDTENYNMTWWYYGPSDQRCRDAVEHINNLHMSLARRYPGNFSFNEDFVYVTTFSAVLMHRLRLRLGLSGFTEKEKIAAHHFWRDMTPLFIREDGNSVYGYPKDFEGCIQFCEDYENEKREFDVKMQYIGLAIFNQFAFRAMRVEPVNPIFQWLIVLFVGTAMSLAETLLPDPRESFWKKIETLDVEKAKARKEDIRGSDQADLRQGRYPIEEQLIVCSTARQELGAADDDSTMTCLAADVQVAWRLEHDTKASALVAVHTNGTVIAETCGSIIHAKHPIDFLYIDEKNGSGNFTVGNTTYMVHSNPKSSGGPACSRVLNPKYTLVQCLGVNWDAADAIGDKLRDCFAESYTDGELQFLQNRVLNETSQMHKRCFSKDLKEKLRDAFSSSRTELVGDGNPRQHYFHKQLSEPIACGPSSSCSVGRTDSESFSIQATINPGRDKWWGSFGFAVTKEWTTGSSYTCNGLQNETVCIWYNTAHTTFTVKKHQKAPGEYKWTESIHDISAPNKNNKGGTYYCVIGRGCKAKGDNWWDRKGRKGVA</sequence>